<protein>
    <submittedName>
        <fullName evidence="10">Uncharacterized protein</fullName>
    </submittedName>
</protein>
<feature type="region of interest" description="Disordered" evidence="8">
    <location>
        <begin position="30"/>
        <end position="64"/>
    </location>
</feature>
<feature type="transmembrane region" description="Helical" evidence="9">
    <location>
        <begin position="340"/>
        <end position="359"/>
    </location>
</feature>
<comment type="similarity">
    <text evidence="2">Belongs to the tellurite-resistance/dicarboxylate transporter (TDT) family.</text>
</comment>
<feature type="transmembrane region" description="Helical" evidence="9">
    <location>
        <begin position="453"/>
        <end position="478"/>
    </location>
</feature>
<accession>A0ABQ0GBT7</accession>
<name>A0ABQ0GBT7_9PEZI</name>
<keyword evidence="6 9" id="KW-1133">Transmembrane helix</keyword>
<feature type="compositionally biased region" description="Low complexity" evidence="8">
    <location>
        <begin position="33"/>
        <end position="44"/>
    </location>
</feature>
<feature type="transmembrane region" description="Helical" evidence="9">
    <location>
        <begin position="250"/>
        <end position="273"/>
    </location>
</feature>
<evidence type="ECO:0000256" key="4">
    <source>
        <dbReference type="ARBA" id="ARBA00022475"/>
    </source>
</evidence>
<keyword evidence="5 9" id="KW-0812">Transmembrane</keyword>
<proteinExistence type="inferred from homology"/>
<comment type="caution">
    <text evidence="10">The sequence shown here is derived from an EMBL/GenBank/DDBJ whole genome shotgun (WGS) entry which is preliminary data.</text>
</comment>
<evidence type="ECO:0000313" key="10">
    <source>
        <dbReference type="EMBL" id="GAB1315234.1"/>
    </source>
</evidence>
<organism evidence="10 11">
    <name type="scientific">Madurella fahalii</name>
    <dbReference type="NCBI Taxonomy" id="1157608"/>
    <lineage>
        <taxon>Eukaryota</taxon>
        <taxon>Fungi</taxon>
        <taxon>Dikarya</taxon>
        <taxon>Ascomycota</taxon>
        <taxon>Pezizomycotina</taxon>
        <taxon>Sordariomycetes</taxon>
        <taxon>Sordariomycetidae</taxon>
        <taxon>Sordariales</taxon>
        <taxon>Sordariales incertae sedis</taxon>
        <taxon>Madurella</taxon>
    </lineage>
</organism>
<evidence type="ECO:0000256" key="5">
    <source>
        <dbReference type="ARBA" id="ARBA00022692"/>
    </source>
</evidence>
<dbReference type="EMBL" id="BAAFSV010000002">
    <property type="protein sequence ID" value="GAB1315234.1"/>
    <property type="molecule type" value="Genomic_DNA"/>
</dbReference>
<evidence type="ECO:0000256" key="9">
    <source>
        <dbReference type="SAM" id="Phobius"/>
    </source>
</evidence>
<evidence type="ECO:0000256" key="1">
    <source>
        <dbReference type="ARBA" id="ARBA00004651"/>
    </source>
</evidence>
<feature type="transmembrane region" description="Helical" evidence="9">
    <location>
        <begin position="205"/>
        <end position="229"/>
    </location>
</feature>
<dbReference type="PANTHER" id="PTHR31686:SF3">
    <property type="entry name" value="ACID TRANSPORT PROTEIN, PUTATIVE (AFU_ORTHOLOGUE AFUA_4G09410)-RELATED"/>
    <property type="match status" value="1"/>
</dbReference>
<dbReference type="PANTHER" id="PTHR31686">
    <property type="match status" value="1"/>
</dbReference>
<evidence type="ECO:0000256" key="8">
    <source>
        <dbReference type="SAM" id="MobiDB-lite"/>
    </source>
</evidence>
<evidence type="ECO:0000313" key="11">
    <source>
        <dbReference type="Proteomes" id="UP001628179"/>
    </source>
</evidence>
<keyword evidence="3" id="KW-0813">Transport</keyword>
<gene>
    <name evidence="10" type="ORF">MFIFM68171_05444</name>
</gene>
<dbReference type="Proteomes" id="UP001628179">
    <property type="component" value="Unassembled WGS sequence"/>
</dbReference>
<dbReference type="InterPro" id="IPR051629">
    <property type="entry name" value="Sulfite_efflux_TDT"/>
</dbReference>
<dbReference type="GeneID" id="98176187"/>
<feature type="transmembrane region" description="Helical" evidence="9">
    <location>
        <begin position="171"/>
        <end position="193"/>
    </location>
</feature>
<keyword evidence="4" id="KW-1003">Cell membrane</keyword>
<sequence length="499" mass="52815">MSQGLSERSWREGIILQTVTRHSTKIHEFFGLSPSASPTNSSRSLPDHTTRQESYSSAATRTQNMKLKEKHPTLRHTMQRASRYLSALVQVITPIWFTPATSLATLALALRLLPAAGIAFGAAVPLSTALYLGALSLHVPVSLVFVLRLALYPRRTRRAALRERDASGLELGYLASWPAGWVLLAAFAGFAAAEGGKVGAVAPALALAAYAAWWAAAAWSAATVLFVLVMLLSTRVRSTSRTSGGRFAPLVGLVVCCSGLGMVAFVGGLLASLRREGAGDGGAGERILSAGLAAPMVLFSFGAVGAALFMAAFIYAVLLHEMILVTGWPPPEQTAAVFSLIEPLAQCAAALLVLGPVAATRDSSVAPGDQAIANETVMLTGLTRMSTLEVGCVLFVLLMGGMTVVWLILAFFTVFYRLSRRELFWNPSWNGMVTPITVLAILSILLGKGLDSPFFRVSGCVLIGLGVLLLLVNLGFGVRLAVTAKAKRELSATGEMETT</sequence>
<dbReference type="RefSeq" id="XP_070916965.1">
    <property type="nucleotide sequence ID" value="XM_071060864.1"/>
</dbReference>
<comment type="subcellular location">
    <subcellularLocation>
        <location evidence="1">Cell membrane</location>
        <topology evidence="1">Multi-pass membrane protein</topology>
    </subcellularLocation>
</comment>
<evidence type="ECO:0000256" key="3">
    <source>
        <dbReference type="ARBA" id="ARBA00022448"/>
    </source>
</evidence>
<dbReference type="InterPro" id="IPR038665">
    <property type="entry name" value="Voltage-dep_anion_channel_sf"/>
</dbReference>
<evidence type="ECO:0000256" key="6">
    <source>
        <dbReference type="ARBA" id="ARBA00022989"/>
    </source>
</evidence>
<feature type="transmembrane region" description="Helical" evidence="9">
    <location>
        <begin position="393"/>
        <end position="416"/>
    </location>
</feature>
<feature type="transmembrane region" description="Helical" evidence="9">
    <location>
        <begin position="293"/>
        <end position="319"/>
    </location>
</feature>
<keyword evidence="7 9" id="KW-0472">Membrane</keyword>
<evidence type="ECO:0000256" key="7">
    <source>
        <dbReference type="ARBA" id="ARBA00023136"/>
    </source>
</evidence>
<dbReference type="InterPro" id="IPR004695">
    <property type="entry name" value="SLAC1/Mae1/Ssu1/TehA"/>
</dbReference>
<reference evidence="10 11" key="1">
    <citation type="submission" date="2024-09" db="EMBL/GenBank/DDBJ databases">
        <title>Itraconazole resistance in Madurella fahalii resulting from another homologue of gene encoding cytochrome P450 14-alpha sterol demethylase (CYP51).</title>
        <authorList>
            <person name="Yoshioka I."/>
            <person name="Fahal A.H."/>
            <person name="Kaneko S."/>
            <person name="Yaguchi T."/>
        </authorList>
    </citation>
    <scope>NUCLEOTIDE SEQUENCE [LARGE SCALE GENOMIC DNA]</scope>
    <source>
        <strain evidence="10 11">IFM 68171</strain>
    </source>
</reference>
<feature type="transmembrane region" description="Helical" evidence="9">
    <location>
        <begin position="428"/>
        <end position="447"/>
    </location>
</feature>
<dbReference type="Gene3D" id="1.50.10.150">
    <property type="entry name" value="Voltage-dependent anion channel"/>
    <property type="match status" value="1"/>
</dbReference>
<evidence type="ECO:0000256" key="2">
    <source>
        <dbReference type="ARBA" id="ARBA00008566"/>
    </source>
</evidence>
<dbReference type="Pfam" id="PF03595">
    <property type="entry name" value="SLAC1"/>
    <property type="match status" value="1"/>
</dbReference>
<feature type="transmembrane region" description="Helical" evidence="9">
    <location>
        <begin position="130"/>
        <end position="151"/>
    </location>
</feature>
<feature type="compositionally biased region" description="Polar residues" evidence="8">
    <location>
        <begin position="52"/>
        <end position="64"/>
    </location>
</feature>
<feature type="transmembrane region" description="Helical" evidence="9">
    <location>
        <begin position="84"/>
        <end position="110"/>
    </location>
</feature>
<keyword evidence="11" id="KW-1185">Reference proteome</keyword>